<dbReference type="KEGG" id="acht:bsdcttw_10480"/>
<dbReference type="RefSeq" id="WP_185258369.1">
    <property type="nucleotide sequence ID" value="NZ_AP023368.1"/>
</dbReference>
<gene>
    <name evidence="1" type="ORF">bsdcttw_10480</name>
</gene>
<proteinExistence type="predicted"/>
<evidence type="ECO:0000313" key="2">
    <source>
        <dbReference type="Proteomes" id="UP000515703"/>
    </source>
</evidence>
<dbReference type="AlphaFoldDB" id="A0A7I8DJZ7"/>
<dbReference type="Proteomes" id="UP000515703">
    <property type="component" value="Chromosome"/>
</dbReference>
<sequence length="80" mass="9192">MLKFTVRVRDLDFNEAADKFLPNDLKNIFLKAGIRMIPAKEQITSFLVNANKDKIIREINAGTAKKSLPLKVNHIYLKHL</sequence>
<name>A0A7I8DJZ7_9FIRM</name>
<reference evidence="1 2" key="1">
    <citation type="submission" date="2020-08" db="EMBL/GenBank/DDBJ databases">
        <title>Draft genome sequencing of an Anaerocolumna strain isolated from anoxic soil subjected to BSD treatment.</title>
        <authorList>
            <person name="Uek A."/>
            <person name="Tonouchi A."/>
        </authorList>
    </citation>
    <scope>NUCLEOTIDE SEQUENCE [LARGE SCALE GENOMIC DNA]</scope>
    <source>
        <strain evidence="1 2">CTTW</strain>
    </source>
</reference>
<reference evidence="1 2" key="2">
    <citation type="submission" date="2020-08" db="EMBL/GenBank/DDBJ databases">
        <authorList>
            <person name="Ueki A."/>
            <person name="Tonouchi A."/>
        </authorList>
    </citation>
    <scope>NUCLEOTIDE SEQUENCE [LARGE SCALE GENOMIC DNA]</scope>
    <source>
        <strain evidence="1 2">CTTW</strain>
    </source>
</reference>
<protein>
    <submittedName>
        <fullName evidence="1">Uncharacterized protein</fullName>
    </submittedName>
</protein>
<evidence type="ECO:0000313" key="1">
    <source>
        <dbReference type="EMBL" id="BCJ98007.1"/>
    </source>
</evidence>
<dbReference type="EMBL" id="AP023368">
    <property type="protein sequence ID" value="BCJ98007.1"/>
    <property type="molecule type" value="Genomic_DNA"/>
</dbReference>
<keyword evidence="2" id="KW-1185">Reference proteome</keyword>
<organism evidence="1 2">
    <name type="scientific">Anaerocolumna chitinilytica</name>
    <dbReference type="NCBI Taxonomy" id="1727145"/>
    <lineage>
        <taxon>Bacteria</taxon>
        <taxon>Bacillati</taxon>
        <taxon>Bacillota</taxon>
        <taxon>Clostridia</taxon>
        <taxon>Lachnospirales</taxon>
        <taxon>Lachnospiraceae</taxon>
        <taxon>Anaerocolumna</taxon>
    </lineage>
</organism>
<accession>A0A7I8DJZ7</accession>